<dbReference type="SUPFAM" id="SSF47459">
    <property type="entry name" value="HLH, helix-loop-helix DNA-binding domain"/>
    <property type="match status" value="1"/>
</dbReference>
<evidence type="ECO:0000313" key="16">
    <source>
        <dbReference type="RefSeq" id="XP_018326934.1"/>
    </source>
</evidence>
<gene>
    <name evidence="16" type="primary">LOC108738165</name>
</gene>
<dbReference type="OrthoDB" id="2133190at2759"/>
<feature type="domain" description="BHLH" evidence="14">
    <location>
        <begin position="295"/>
        <end position="345"/>
    </location>
</feature>
<evidence type="ECO:0000256" key="2">
    <source>
        <dbReference type="ARBA" id="ARBA00004477"/>
    </source>
</evidence>
<evidence type="ECO:0000256" key="12">
    <source>
        <dbReference type="SAM" id="MobiDB-lite"/>
    </source>
</evidence>
<keyword evidence="4" id="KW-0256">Endoplasmic reticulum</keyword>
<keyword evidence="9" id="KW-0804">Transcription</keyword>
<dbReference type="RefSeq" id="XP_018326934.1">
    <property type="nucleotide sequence ID" value="XM_018471432.2"/>
</dbReference>
<dbReference type="GO" id="GO:0000978">
    <property type="term" value="F:RNA polymerase II cis-regulatory region sequence-specific DNA binding"/>
    <property type="evidence" value="ECO:0007669"/>
    <property type="project" value="TreeGrafter"/>
</dbReference>
<keyword evidence="10" id="KW-0539">Nucleus</keyword>
<evidence type="ECO:0000256" key="11">
    <source>
        <dbReference type="SAM" id="Coils"/>
    </source>
</evidence>
<dbReference type="Pfam" id="PF00010">
    <property type="entry name" value="HLH"/>
    <property type="match status" value="1"/>
</dbReference>
<evidence type="ECO:0000256" key="8">
    <source>
        <dbReference type="ARBA" id="ARBA00023136"/>
    </source>
</evidence>
<dbReference type="PROSITE" id="PS50888">
    <property type="entry name" value="BHLH"/>
    <property type="match status" value="1"/>
</dbReference>
<dbReference type="InterPro" id="IPR036638">
    <property type="entry name" value="HLH_DNA-bd_sf"/>
</dbReference>
<evidence type="ECO:0000256" key="9">
    <source>
        <dbReference type="ARBA" id="ARBA00023163"/>
    </source>
</evidence>
<dbReference type="KEGG" id="apln:108738165"/>
<evidence type="ECO:0000256" key="6">
    <source>
        <dbReference type="ARBA" id="ARBA00023015"/>
    </source>
</evidence>
<evidence type="ECO:0000256" key="13">
    <source>
        <dbReference type="SAM" id="Phobius"/>
    </source>
</evidence>
<dbReference type="FunCoup" id="A0A1W4WSR3">
    <property type="interactions" value="909"/>
</dbReference>
<dbReference type="GO" id="GO:0005789">
    <property type="term" value="C:endoplasmic reticulum membrane"/>
    <property type="evidence" value="ECO:0007669"/>
    <property type="project" value="UniProtKB-SubCell"/>
</dbReference>
<organism evidence="15 16">
    <name type="scientific">Agrilus planipennis</name>
    <name type="common">Emerald ash borer</name>
    <name type="synonym">Agrilus marcopoli</name>
    <dbReference type="NCBI Taxonomy" id="224129"/>
    <lineage>
        <taxon>Eukaryota</taxon>
        <taxon>Metazoa</taxon>
        <taxon>Ecdysozoa</taxon>
        <taxon>Arthropoda</taxon>
        <taxon>Hexapoda</taxon>
        <taxon>Insecta</taxon>
        <taxon>Pterygota</taxon>
        <taxon>Neoptera</taxon>
        <taxon>Endopterygota</taxon>
        <taxon>Coleoptera</taxon>
        <taxon>Polyphaga</taxon>
        <taxon>Elateriformia</taxon>
        <taxon>Buprestoidea</taxon>
        <taxon>Buprestidae</taxon>
        <taxon>Agrilinae</taxon>
        <taxon>Agrilus</taxon>
    </lineage>
</organism>
<evidence type="ECO:0000256" key="5">
    <source>
        <dbReference type="ARBA" id="ARBA00022989"/>
    </source>
</evidence>
<reference evidence="16" key="1">
    <citation type="submission" date="2025-08" db="UniProtKB">
        <authorList>
            <consortium name="RefSeq"/>
        </authorList>
    </citation>
    <scope>IDENTIFICATION</scope>
    <source>
        <tissue evidence="16">Entire body</tissue>
    </source>
</reference>
<dbReference type="InParanoid" id="A0A1W4WSR3"/>
<keyword evidence="15" id="KW-1185">Reference proteome</keyword>
<evidence type="ECO:0000256" key="1">
    <source>
        <dbReference type="ARBA" id="ARBA00004123"/>
    </source>
</evidence>
<keyword evidence="6" id="KW-0805">Transcription regulation</keyword>
<feature type="transmembrane region" description="Helical" evidence="13">
    <location>
        <begin position="474"/>
        <end position="500"/>
    </location>
</feature>
<dbReference type="GO" id="GO:0000981">
    <property type="term" value="F:DNA-binding transcription factor activity, RNA polymerase II-specific"/>
    <property type="evidence" value="ECO:0007669"/>
    <property type="project" value="TreeGrafter"/>
</dbReference>
<evidence type="ECO:0000259" key="14">
    <source>
        <dbReference type="PROSITE" id="PS50888"/>
    </source>
</evidence>
<dbReference type="GeneID" id="108738165"/>
<feature type="transmembrane region" description="Helical" evidence="13">
    <location>
        <begin position="433"/>
        <end position="454"/>
    </location>
</feature>
<keyword evidence="8 13" id="KW-0472">Membrane</keyword>
<evidence type="ECO:0000256" key="10">
    <source>
        <dbReference type="ARBA" id="ARBA00023242"/>
    </source>
</evidence>
<dbReference type="PANTHER" id="PTHR46062">
    <property type="entry name" value="STEROL REGULATORY ELEMENT-BINDING PROTEIN"/>
    <property type="match status" value="1"/>
</dbReference>
<evidence type="ECO:0000256" key="4">
    <source>
        <dbReference type="ARBA" id="ARBA00022824"/>
    </source>
</evidence>
<dbReference type="Proteomes" id="UP000192223">
    <property type="component" value="Unplaced"/>
</dbReference>
<evidence type="ECO:0000313" key="15">
    <source>
        <dbReference type="Proteomes" id="UP000192223"/>
    </source>
</evidence>
<comment type="subcellular location">
    <subcellularLocation>
        <location evidence="2">Endoplasmic reticulum membrane</location>
        <topology evidence="2">Multi-pass membrane protein</topology>
    </subcellularLocation>
    <subcellularLocation>
        <location evidence="1">Nucleus</location>
    </subcellularLocation>
</comment>
<dbReference type="SMART" id="SM00353">
    <property type="entry name" value="HLH"/>
    <property type="match status" value="1"/>
</dbReference>
<feature type="coiled-coil region" evidence="11">
    <location>
        <begin position="335"/>
        <end position="365"/>
    </location>
</feature>
<evidence type="ECO:0000256" key="7">
    <source>
        <dbReference type="ARBA" id="ARBA00023125"/>
    </source>
</evidence>
<feature type="region of interest" description="Disordered" evidence="12">
    <location>
        <begin position="382"/>
        <end position="414"/>
    </location>
</feature>
<dbReference type="AlphaFoldDB" id="A0A1W4WSR3"/>
<dbReference type="PANTHER" id="PTHR46062:SF1">
    <property type="entry name" value="LP12374P"/>
    <property type="match status" value="1"/>
</dbReference>
<accession>A0A1W4WSR3</accession>
<sequence>MGDFKNSPHIVSDDFNLIELSGIDDLLTNCENELMKNGLPFEDDMLLSQLDDQMQSDDLPLDLLDINNSTLLDPHTLSPTVCNKSFDVAVTPESKQKNNPKSDQVPVLNNNSNSILNAGFTTPVINIQNGVPNFSQNGQGRQQPRVTLKSEPVQHLTAAATVLISTAPVSTTQKVAFSNPQFITSNCTGISPSIITKSIPQTQSLLVQNLGHLPTDKMQQVVLHAHLINPKSQTVMYTTPVPTTSVSVTGQPHAMINGTSHILATGIPLMLDTENKVPINRISNEGNKEPKVREGKRSTHNAIERKYRTSINEKIVELKNIIVGEDAKLNKSAILRKAIDYIRFLQNSNAKLKQENMALKMAARKNTLKDLLDPKIDMISKYETADTPPPSDVSLSPEHSIPSSPEFEHDLKAESDDEHTGLTQGMFDHSKMALCMFMLTVLVFKPFDVIFNKLGDSLDLNLRRNLLSIDDSSWNISFSALFLWFVNILIFGFCMLKLFVYGDPMIPAKSKESRCFWRHHKLAEFYMEKGDKSGANQELKRCLQVYGLSLPLSRFELYLSSGWQVFRQILHRIWIGRWLSRHTGGFFIPGSLKHDARTSCRDLALVFHKLNQLSLTDNPIETNHHMGLITSLLAVSLAEAADYLIKPVQLAEIYVGASLRIKASCSNFFQSIHKYYLGLAKHALSNSCDPVPQHLQWLLTPQGTKFFLNRKFLYKRDCASLFSCLHNFADPLAHVMKEYREHLIEKALRAVAEPGSKDEENDQKIQTSDVLMYVQLLFENVKADELTIFKSESKLNYEDEVAFWWANLIAVIGYWLLGENEKAQHLQKNVENPPSALINCSNPLPRAALEAYYAKNNCLTRNNSHKRILPQCDVAGRLLQDSLAYSSCLKENNLALMVQLVICDCLLETRTTIWEESVDLDPSSIPVPNSVLSSFQRDLASLKNLTQYIPSALSRVFLYEATSRMMAGAAPGRTQQLLDRSLRHRHSKSSVICGKG</sequence>
<proteinExistence type="predicted"/>
<keyword evidence="7" id="KW-0238">DNA-binding</keyword>
<dbReference type="STRING" id="224129.A0A1W4WSR3"/>
<protein>
    <submittedName>
        <fullName evidence="16">Sterol regulatory element-binding protein 1</fullName>
    </submittedName>
</protein>
<keyword evidence="5 13" id="KW-1133">Transmembrane helix</keyword>
<dbReference type="GO" id="GO:0046983">
    <property type="term" value="F:protein dimerization activity"/>
    <property type="evidence" value="ECO:0007669"/>
    <property type="project" value="InterPro"/>
</dbReference>
<dbReference type="GO" id="GO:0005634">
    <property type="term" value="C:nucleus"/>
    <property type="evidence" value="ECO:0007669"/>
    <property type="project" value="UniProtKB-SubCell"/>
</dbReference>
<keyword evidence="3 13" id="KW-0812">Transmembrane</keyword>
<name>A0A1W4WSR3_AGRPL</name>
<evidence type="ECO:0000256" key="3">
    <source>
        <dbReference type="ARBA" id="ARBA00022692"/>
    </source>
</evidence>
<dbReference type="CTD" id="40155"/>
<dbReference type="InterPro" id="IPR011598">
    <property type="entry name" value="bHLH_dom"/>
</dbReference>
<dbReference type="Gene3D" id="4.10.280.10">
    <property type="entry name" value="Helix-loop-helix DNA-binding domain"/>
    <property type="match status" value="1"/>
</dbReference>
<dbReference type="CDD" id="cd11394">
    <property type="entry name" value="bHLHzip_SREBP"/>
    <property type="match status" value="1"/>
</dbReference>
<keyword evidence="11" id="KW-0175">Coiled coil</keyword>